<evidence type="ECO:0000313" key="2">
    <source>
        <dbReference type="EMBL" id="KAG9238919.1"/>
    </source>
</evidence>
<feature type="compositionally biased region" description="Basic and acidic residues" evidence="1">
    <location>
        <begin position="54"/>
        <end position="68"/>
    </location>
</feature>
<name>A0A9P8C9K4_9HELO</name>
<dbReference type="AlphaFoldDB" id="A0A9P8C9K4"/>
<proteinExistence type="predicted"/>
<evidence type="ECO:0000256" key="1">
    <source>
        <dbReference type="SAM" id="MobiDB-lite"/>
    </source>
</evidence>
<dbReference type="EMBL" id="MU251364">
    <property type="protein sequence ID" value="KAG9238919.1"/>
    <property type="molecule type" value="Genomic_DNA"/>
</dbReference>
<keyword evidence="3" id="KW-1185">Reference proteome</keyword>
<protein>
    <submittedName>
        <fullName evidence="2">Uncharacterized protein</fullName>
    </submittedName>
</protein>
<sequence length="226" mass="24863">MIMMTAAKRGCCSTYGKYVVVSFRFSSATNSINNISNCLIHRHYCQRPKQRSQPRAEHPHGPWHSEPRHSAARSSLLDCRGTLHGSGFWEYPRTEYILSSPHLPPKSTKKLRSALRQGNNTDNDCSVPTPASCCPSLARHLVFVPRNSLAMKGMAGIAIEGSYRTISSAISGRASSMISGPHCDARSDVAFNPHAFSAPGRGCGWVSHQLCHPITYFLVIPRSMLP</sequence>
<reference evidence="2" key="1">
    <citation type="journal article" date="2021" name="IMA Fungus">
        <title>Genomic characterization of three marine fungi, including Emericellopsis atlantica sp. nov. with signatures of a generalist lifestyle and marine biomass degradation.</title>
        <authorList>
            <person name="Hagestad O.C."/>
            <person name="Hou L."/>
            <person name="Andersen J.H."/>
            <person name="Hansen E.H."/>
            <person name="Altermark B."/>
            <person name="Li C."/>
            <person name="Kuhnert E."/>
            <person name="Cox R.J."/>
            <person name="Crous P.W."/>
            <person name="Spatafora J.W."/>
            <person name="Lail K."/>
            <person name="Amirebrahimi M."/>
            <person name="Lipzen A."/>
            <person name="Pangilinan J."/>
            <person name="Andreopoulos W."/>
            <person name="Hayes R.D."/>
            <person name="Ng V."/>
            <person name="Grigoriev I.V."/>
            <person name="Jackson S.A."/>
            <person name="Sutton T.D.S."/>
            <person name="Dobson A.D.W."/>
            <person name="Rama T."/>
        </authorList>
    </citation>
    <scope>NUCLEOTIDE SEQUENCE</scope>
    <source>
        <strain evidence="2">TRa018bII</strain>
    </source>
</reference>
<organism evidence="2 3">
    <name type="scientific">Amylocarpus encephaloides</name>
    <dbReference type="NCBI Taxonomy" id="45428"/>
    <lineage>
        <taxon>Eukaryota</taxon>
        <taxon>Fungi</taxon>
        <taxon>Dikarya</taxon>
        <taxon>Ascomycota</taxon>
        <taxon>Pezizomycotina</taxon>
        <taxon>Leotiomycetes</taxon>
        <taxon>Helotiales</taxon>
        <taxon>Helotiales incertae sedis</taxon>
        <taxon>Amylocarpus</taxon>
    </lineage>
</organism>
<gene>
    <name evidence="2" type="ORF">BJ875DRAFT_286795</name>
</gene>
<dbReference type="Proteomes" id="UP000824998">
    <property type="component" value="Unassembled WGS sequence"/>
</dbReference>
<accession>A0A9P8C9K4</accession>
<feature type="region of interest" description="Disordered" evidence="1">
    <location>
        <begin position="49"/>
        <end position="68"/>
    </location>
</feature>
<comment type="caution">
    <text evidence="2">The sequence shown here is derived from an EMBL/GenBank/DDBJ whole genome shotgun (WGS) entry which is preliminary data.</text>
</comment>
<evidence type="ECO:0000313" key="3">
    <source>
        <dbReference type="Proteomes" id="UP000824998"/>
    </source>
</evidence>